<dbReference type="EMBL" id="JALPRF010000002">
    <property type="protein sequence ID" value="MCK8493433.1"/>
    <property type="molecule type" value="Genomic_DNA"/>
</dbReference>
<keyword evidence="2" id="KW-1185">Reference proteome</keyword>
<protein>
    <recommendedName>
        <fullName evidence="3">DUF1795 domain-containing protein</fullName>
    </recommendedName>
</protein>
<organism evidence="1 2">
    <name type="scientific">Spirosoma liriopis</name>
    <dbReference type="NCBI Taxonomy" id="2937440"/>
    <lineage>
        <taxon>Bacteria</taxon>
        <taxon>Pseudomonadati</taxon>
        <taxon>Bacteroidota</taxon>
        <taxon>Cytophagia</taxon>
        <taxon>Cytophagales</taxon>
        <taxon>Cytophagaceae</taxon>
        <taxon>Spirosoma</taxon>
    </lineage>
</organism>
<dbReference type="Proteomes" id="UP001202180">
    <property type="component" value="Unassembled WGS sequence"/>
</dbReference>
<reference evidence="1 2" key="1">
    <citation type="submission" date="2022-04" db="EMBL/GenBank/DDBJ databases">
        <title>Spirosoma sp. strain RP8 genome sequencing and assembly.</title>
        <authorList>
            <person name="Jung Y."/>
        </authorList>
    </citation>
    <scope>NUCLEOTIDE SEQUENCE [LARGE SCALE GENOMIC DNA]</scope>
    <source>
        <strain evidence="1 2">RP8</strain>
    </source>
</reference>
<proteinExistence type="predicted"/>
<comment type="caution">
    <text evidence="1">The sequence shown here is derived from an EMBL/GenBank/DDBJ whole genome shotgun (WGS) entry which is preliminary data.</text>
</comment>
<dbReference type="RefSeq" id="WP_248477980.1">
    <property type="nucleotide sequence ID" value="NZ_JALPRF010000002.1"/>
</dbReference>
<evidence type="ECO:0000313" key="2">
    <source>
        <dbReference type="Proteomes" id="UP001202180"/>
    </source>
</evidence>
<accession>A0ABT0HP66</accession>
<name>A0ABT0HP66_9BACT</name>
<gene>
    <name evidence="1" type="ORF">M0L20_16315</name>
</gene>
<evidence type="ECO:0008006" key="3">
    <source>
        <dbReference type="Google" id="ProtNLM"/>
    </source>
</evidence>
<evidence type="ECO:0000313" key="1">
    <source>
        <dbReference type="EMBL" id="MCK8493433.1"/>
    </source>
</evidence>
<sequence length="146" mass="16327">MNIEVATAFETAPLEVLDLQVVPKTATGKSLLSLRLLLRKDRKTNLLHIPTLSWFDASKLQRFSQELASAHYPETCQVDLTDAGIRLTGSVRRLAGRWTTGRTVRIEPLSSSATSFAAFTIHASHHDITSYAGKLYNRLWEVFTRG</sequence>